<dbReference type="PANTHER" id="PTHR43557">
    <property type="entry name" value="APOPTOSIS-INDUCING FACTOR 1"/>
    <property type="match status" value="1"/>
</dbReference>
<dbReference type="Pfam" id="PF14721">
    <property type="entry name" value="AIF_C"/>
    <property type="match status" value="2"/>
</dbReference>
<comment type="cofactor">
    <cofactor evidence="1">
        <name>FAD</name>
        <dbReference type="ChEBI" id="CHEBI:57692"/>
    </cofactor>
</comment>
<dbReference type="GO" id="GO:0012501">
    <property type="term" value="P:programmed cell death"/>
    <property type="evidence" value="ECO:0007669"/>
    <property type="project" value="TreeGrafter"/>
</dbReference>
<dbReference type="PRINTS" id="PR00411">
    <property type="entry name" value="PNDRDTASEI"/>
</dbReference>
<evidence type="ECO:0000256" key="2">
    <source>
        <dbReference type="ARBA" id="ARBA00022630"/>
    </source>
</evidence>
<evidence type="ECO:0000256" key="4">
    <source>
        <dbReference type="ARBA" id="ARBA00022827"/>
    </source>
</evidence>
<dbReference type="PANTHER" id="PTHR43557:SF4">
    <property type="entry name" value="APOPTOSIS-INDUCING FACTOR 1, MITOCHONDRIAL"/>
    <property type="match status" value="1"/>
</dbReference>
<reference evidence="11" key="1">
    <citation type="journal article" date="2020" name="mSystems">
        <title>Genome- and Community-Level Interaction Insights into Carbon Utilization and Element Cycling Functions of Hydrothermarchaeota in Hydrothermal Sediment.</title>
        <authorList>
            <person name="Zhou Z."/>
            <person name="Liu Y."/>
            <person name="Xu W."/>
            <person name="Pan J."/>
            <person name="Luo Z.H."/>
            <person name="Li M."/>
        </authorList>
    </citation>
    <scope>NUCLEOTIDE SEQUENCE [LARGE SCALE GENOMIC DNA]</scope>
    <source>
        <strain evidence="11">SpSt-381</strain>
    </source>
</reference>
<dbReference type="InterPro" id="IPR023753">
    <property type="entry name" value="FAD/NAD-binding_dom"/>
</dbReference>
<dbReference type="SUPFAM" id="SSF51905">
    <property type="entry name" value="FAD/NAD(P)-binding domain"/>
    <property type="match status" value="2"/>
</dbReference>
<dbReference type="GO" id="GO:0033108">
    <property type="term" value="P:mitochondrial respiratory chain complex assembly"/>
    <property type="evidence" value="ECO:0007669"/>
    <property type="project" value="TreeGrafter"/>
</dbReference>
<evidence type="ECO:0000256" key="7">
    <source>
        <dbReference type="ARBA" id="ARBA00023027"/>
    </source>
</evidence>
<evidence type="ECO:0000256" key="1">
    <source>
        <dbReference type="ARBA" id="ARBA00001974"/>
    </source>
</evidence>
<evidence type="ECO:0000256" key="5">
    <source>
        <dbReference type="ARBA" id="ARBA00022946"/>
    </source>
</evidence>
<dbReference type="GO" id="GO:0005737">
    <property type="term" value="C:cytoplasm"/>
    <property type="evidence" value="ECO:0007669"/>
    <property type="project" value="TreeGrafter"/>
</dbReference>
<evidence type="ECO:0000313" key="11">
    <source>
        <dbReference type="EMBL" id="HGZ42434.1"/>
    </source>
</evidence>
<feature type="domain" description="Mitochondrial apoptosis-inducing factor C-terminal" evidence="10">
    <location>
        <begin position="305"/>
        <end position="341"/>
    </location>
</feature>
<feature type="domain" description="Mitochondrial apoptosis-inducing factor C-terminal" evidence="10">
    <location>
        <begin position="347"/>
        <end position="384"/>
    </location>
</feature>
<organism evidence="11">
    <name type="scientific">Eiseniibacteriota bacterium</name>
    <dbReference type="NCBI Taxonomy" id="2212470"/>
    <lineage>
        <taxon>Bacteria</taxon>
        <taxon>Candidatus Eiseniibacteriota</taxon>
    </lineage>
</organism>
<sequence length="402" mass="44839">MRYPYVIVGGGVAGASAVEGIRAHDREGPILLVSQENHPPYRRPPLSKELWLGKGTLAELALRDDGWWREQGVDLQLRREIVELDAAGHTLWDDRGVAIEFGKLLLATGGRPRILDVPGATLEGVHYYRTLEDFLWFERNLHRFEHVLVVGAGFVGLELAAGLAHQDRRVTVIYPDEYPLRRVLPRDLGLFVADEYRRRGVEMISGERIVAFEDSRGALVARAQSGHYADAHLVVVGAGIVPQTDLADAAGLDTGNGIVVDEFGRTSHPDVFAAGDVAEYPAPALGRRTRTEHWDHAEHHGRAVGANMAGAERPYDHLPMFWSDLFDLGFEAVGDVDPRLTVEEAWNDLYRQGIVFYLEDEVVRGALLWNRFGLVDWARDLIREGRPMSVEERAARVPKVEG</sequence>
<dbReference type="Gene3D" id="3.50.50.60">
    <property type="entry name" value="FAD/NAD(P)-binding domain"/>
    <property type="match status" value="2"/>
</dbReference>
<protein>
    <submittedName>
        <fullName evidence="11">NAD(P)/FAD-dependent oxidoreductase</fullName>
    </submittedName>
</protein>
<dbReference type="InterPro" id="IPR016156">
    <property type="entry name" value="FAD/NAD-linked_Rdtase_dimer_sf"/>
</dbReference>
<dbReference type="InterPro" id="IPR050446">
    <property type="entry name" value="FAD-oxidoreductase/Apoptosis"/>
</dbReference>
<gene>
    <name evidence="11" type="ORF">ENR23_03225</name>
</gene>
<evidence type="ECO:0000256" key="8">
    <source>
        <dbReference type="ARBA" id="ARBA00047786"/>
    </source>
</evidence>
<dbReference type="GO" id="GO:0071949">
    <property type="term" value="F:FAD binding"/>
    <property type="evidence" value="ECO:0007669"/>
    <property type="project" value="TreeGrafter"/>
</dbReference>
<dbReference type="AlphaFoldDB" id="A0A832HZN7"/>
<name>A0A832HZN7_UNCEI</name>
<dbReference type="Pfam" id="PF07992">
    <property type="entry name" value="Pyr_redox_2"/>
    <property type="match status" value="1"/>
</dbReference>
<keyword evidence="5" id="KW-0809">Transit peptide</keyword>
<dbReference type="GO" id="GO:0046983">
    <property type="term" value="F:protein dimerization activity"/>
    <property type="evidence" value="ECO:0007669"/>
    <property type="project" value="InterPro"/>
</dbReference>
<dbReference type="GO" id="GO:0016174">
    <property type="term" value="F:NAD(P)H oxidase H2O2-forming activity"/>
    <property type="evidence" value="ECO:0007669"/>
    <property type="project" value="TreeGrafter"/>
</dbReference>
<keyword evidence="7" id="KW-0520">NAD</keyword>
<dbReference type="EMBL" id="DSQF01000004">
    <property type="protein sequence ID" value="HGZ42434.1"/>
    <property type="molecule type" value="Genomic_DNA"/>
</dbReference>
<evidence type="ECO:0000259" key="9">
    <source>
        <dbReference type="Pfam" id="PF07992"/>
    </source>
</evidence>
<dbReference type="PRINTS" id="PR00368">
    <property type="entry name" value="FADPNR"/>
</dbReference>
<evidence type="ECO:0000259" key="10">
    <source>
        <dbReference type="Pfam" id="PF14721"/>
    </source>
</evidence>
<dbReference type="SUPFAM" id="SSF55424">
    <property type="entry name" value="FAD/NAD-linked reductases, dimerisation (C-terminal) domain"/>
    <property type="match status" value="1"/>
</dbReference>
<accession>A0A832HZN7</accession>
<comment type="catalytic activity">
    <reaction evidence="8">
        <text>A + NADH + H(+) = AH2 + NAD(+)</text>
        <dbReference type="Rhea" id="RHEA:11356"/>
        <dbReference type="ChEBI" id="CHEBI:13193"/>
        <dbReference type="ChEBI" id="CHEBI:15378"/>
        <dbReference type="ChEBI" id="CHEBI:17499"/>
        <dbReference type="ChEBI" id="CHEBI:57540"/>
        <dbReference type="ChEBI" id="CHEBI:57945"/>
    </reaction>
</comment>
<proteinExistence type="predicted"/>
<dbReference type="InterPro" id="IPR029324">
    <property type="entry name" value="AIF_C"/>
</dbReference>
<keyword evidence="6" id="KW-0560">Oxidoreductase</keyword>
<keyword evidence="4" id="KW-0274">FAD</keyword>
<evidence type="ECO:0000256" key="3">
    <source>
        <dbReference type="ARBA" id="ARBA00022703"/>
    </source>
</evidence>
<dbReference type="InterPro" id="IPR036188">
    <property type="entry name" value="FAD/NAD-bd_sf"/>
</dbReference>
<feature type="domain" description="FAD/NAD(P)-binding" evidence="9">
    <location>
        <begin position="4"/>
        <end position="301"/>
    </location>
</feature>
<keyword evidence="2" id="KW-0285">Flavoprotein</keyword>
<dbReference type="SMART" id="SM01353">
    <property type="entry name" value="AIF_C"/>
    <property type="match status" value="1"/>
</dbReference>
<dbReference type="Gene3D" id="3.30.390.30">
    <property type="match status" value="1"/>
</dbReference>
<keyword evidence="3" id="KW-0053">Apoptosis</keyword>
<comment type="caution">
    <text evidence="11">The sequence shown here is derived from an EMBL/GenBank/DDBJ whole genome shotgun (WGS) entry which is preliminary data.</text>
</comment>
<evidence type="ECO:0000256" key="6">
    <source>
        <dbReference type="ARBA" id="ARBA00023002"/>
    </source>
</evidence>